<evidence type="ECO:0000313" key="1">
    <source>
        <dbReference type="EMBL" id="GHI90336.1"/>
    </source>
</evidence>
<dbReference type="AlphaFoldDB" id="A0A919LGQ8"/>
<proteinExistence type="predicted"/>
<protein>
    <submittedName>
        <fullName evidence="1">Uncharacterized protein</fullName>
    </submittedName>
</protein>
<organism evidence="1 2">
    <name type="scientific">Streptomyces xanthophaeus</name>
    <dbReference type="NCBI Taxonomy" id="67385"/>
    <lineage>
        <taxon>Bacteria</taxon>
        <taxon>Bacillati</taxon>
        <taxon>Actinomycetota</taxon>
        <taxon>Actinomycetes</taxon>
        <taxon>Kitasatosporales</taxon>
        <taxon>Streptomycetaceae</taxon>
        <taxon>Streptomyces</taxon>
    </lineage>
</organism>
<dbReference type="Proteomes" id="UP000600026">
    <property type="component" value="Unassembled WGS sequence"/>
</dbReference>
<dbReference type="InterPro" id="IPR036589">
    <property type="entry name" value="HCY_dom_sf"/>
</dbReference>
<sequence length="51" mass="5299">METSQDLLQTKAAVIGARKALEATGVDLPVLVSLAFETTGVMLVGSEIAPR</sequence>
<dbReference type="SUPFAM" id="SSF82282">
    <property type="entry name" value="Homocysteine S-methyltransferase"/>
    <property type="match status" value="1"/>
</dbReference>
<name>A0A919LGQ8_9ACTN</name>
<dbReference type="EMBL" id="BNEE01000010">
    <property type="protein sequence ID" value="GHI90336.1"/>
    <property type="molecule type" value="Genomic_DNA"/>
</dbReference>
<keyword evidence="2" id="KW-1185">Reference proteome</keyword>
<accession>A0A919LGQ8</accession>
<comment type="caution">
    <text evidence="1">The sequence shown here is derived from an EMBL/GenBank/DDBJ whole genome shotgun (WGS) entry which is preliminary data.</text>
</comment>
<reference evidence="1" key="1">
    <citation type="submission" date="2020-09" db="EMBL/GenBank/DDBJ databases">
        <title>Whole genome shotgun sequence of Streptomyces xanthophaeus NBRC 12829.</title>
        <authorList>
            <person name="Komaki H."/>
            <person name="Tamura T."/>
        </authorList>
    </citation>
    <scope>NUCLEOTIDE SEQUENCE</scope>
    <source>
        <strain evidence="1">NBRC 12829</strain>
    </source>
</reference>
<gene>
    <name evidence="1" type="ORF">Sxan_77000</name>
</gene>
<evidence type="ECO:0000313" key="2">
    <source>
        <dbReference type="Proteomes" id="UP000600026"/>
    </source>
</evidence>